<feature type="compositionally biased region" description="Basic residues" evidence="1">
    <location>
        <begin position="1"/>
        <end position="15"/>
    </location>
</feature>
<evidence type="ECO:0000256" key="1">
    <source>
        <dbReference type="SAM" id="MobiDB-lite"/>
    </source>
</evidence>
<comment type="caution">
    <text evidence="2">The sequence shown here is derived from an EMBL/GenBank/DDBJ whole genome shotgun (WGS) entry which is preliminary data.</text>
</comment>
<dbReference type="Proteomes" id="UP001295684">
    <property type="component" value="Unassembled WGS sequence"/>
</dbReference>
<feature type="compositionally biased region" description="Polar residues" evidence="1">
    <location>
        <begin position="19"/>
        <end position="38"/>
    </location>
</feature>
<gene>
    <name evidence="2" type="ORF">ECRASSUSDP1_LOCUS6854</name>
</gene>
<protein>
    <submittedName>
        <fullName evidence="2">Uncharacterized protein</fullName>
    </submittedName>
</protein>
<keyword evidence="3" id="KW-1185">Reference proteome</keyword>
<dbReference type="EMBL" id="CAMPGE010006658">
    <property type="protein sequence ID" value="CAI2365533.1"/>
    <property type="molecule type" value="Genomic_DNA"/>
</dbReference>
<evidence type="ECO:0000313" key="2">
    <source>
        <dbReference type="EMBL" id="CAI2365533.1"/>
    </source>
</evidence>
<dbReference type="AlphaFoldDB" id="A0AAD1UAQ0"/>
<feature type="compositionally biased region" description="Polar residues" evidence="1">
    <location>
        <begin position="50"/>
        <end position="66"/>
    </location>
</feature>
<proteinExistence type="predicted"/>
<evidence type="ECO:0000313" key="3">
    <source>
        <dbReference type="Proteomes" id="UP001295684"/>
    </source>
</evidence>
<name>A0AAD1UAQ0_EUPCR</name>
<accession>A0AAD1UAQ0</accession>
<organism evidence="2 3">
    <name type="scientific">Euplotes crassus</name>
    <dbReference type="NCBI Taxonomy" id="5936"/>
    <lineage>
        <taxon>Eukaryota</taxon>
        <taxon>Sar</taxon>
        <taxon>Alveolata</taxon>
        <taxon>Ciliophora</taxon>
        <taxon>Intramacronucleata</taxon>
        <taxon>Spirotrichea</taxon>
        <taxon>Hypotrichia</taxon>
        <taxon>Euplotida</taxon>
        <taxon>Euplotidae</taxon>
        <taxon>Moneuplotes</taxon>
    </lineage>
</organism>
<sequence>MGGHQSRGKVTRVRKMSNDDSISNKISVTAASTFSARTPNPDKGPHRKNMSQNPFNRSFTLGQSQPFCVKGRNSDPGPEKVKLDLPKISTCIMMIPKPSKNVIVEELEEYELEDEKVFKELMGSNN</sequence>
<reference evidence="2" key="1">
    <citation type="submission" date="2023-07" db="EMBL/GenBank/DDBJ databases">
        <authorList>
            <consortium name="AG Swart"/>
            <person name="Singh M."/>
            <person name="Singh A."/>
            <person name="Seah K."/>
            <person name="Emmerich C."/>
        </authorList>
    </citation>
    <scope>NUCLEOTIDE SEQUENCE</scope>
    <source>
        <strain evidence="2">DP1</strain>
    </source>
</reference>
<feature type="region of interest" description="Disordered" evidence="1">
    <location>
        <begin position="1"/>
        <end position="81"/>
    </location>
</feature>